<organism evidence="2 3">
    <name type="scientific">Pristionchus fissidentatus</name>
    <dbReference type="NCBI Taxonomy" id="1538716"/>
    <lineage>
        <taxon>Eukaryota</taxon>
        <taxon>Metazoa</taxon>
        <taxon>Ecdysozoa</taxon>
        <taxon>Nematoda</taxon>
        <taxon>Chromadorea</taxon>
        <taxon>Rhabditida</taxon>
        <taxon>Rhabditina</taxon>
        <taxon>Diplogasteromorpha</taxon>
        <taxon>Diplogasteroidea</taxon>
        <taxon>Neodiplogasteridae</taxon>
        <taxon>Pristionchus</taxon>
    </lineage>
</organism>
<keyword evidence="1" id="KW-1133">Transmembrane helix</keyword>
<evidence type="ECO:0000313" key="3">
    <source>
        <dbReference type="Proteomes" id="UP001432322"/>
    </source>
</evidence>
<sequence>FFILVILATVALAQLPGSNNGIIANGKGGLGRYIRHLEQGGQPYAGYGNFGYAPAAYSPFGFFELPIMRSLLVLFLIFVAIATQHILPGSYSGAVANGRGGLGRYIRHLEHHDVDSYYGNGNGF</sequence>
<protein>
    <submittedName>
        <fullName evidence="2">Uncharacterized protein</fullName>
    </submittedName>
</protein>
<feature type="non-terminal residue" evidence="2">
    <location>
        <position position="1"/>
    </location>
</feature>
<accession>A0AAV5VTU4</accession>
<evidence type="ECO:0000256" key="1">
    <source>
        <dbReference type="SAM" id="Phobius"/>
    </source>
</evidence>
<comment type="caution">
    <text evidence="2">The sequence shown here is derived from an EMBL/GenBank/DDBJ whole genome shotgun (WGS) entry which is preliminary data.</text>
</comment>
<keyword evidence="3" id="KW-1185">Reference proteome</keyword>
<dbReference type="EMBL" id="BTSY01000004">
    <property type="protein sequence ID" value="GMT21718.1"/>
    <property type="molecule type" value="Genomic_DNA"/>
</dbReference>
<proteinExistence type="predicted"/>
<reference evidence="2" key="1">
    <citation type="submission" date="2023-10" db="EMBL/GenBank/DDBJ databases">
        <title>Genome assembly of Pristionchus species.</title>
        <authorList>
            <person name="Yoshida K."/>
            <person name="Sommer R.J."/>
        </authorList>
    </citation>
    <scope>NUCLEOTIDE SEQUENCE</scope>
    <source>
        <strain evidence="2">RS5133</strain>
    </source>
</reference>
<feature type="non-terminal residue" evidence="2">
    <location>
        <position position="124"/>
    </location>
</feature>
<keyword evidence="1" id="KW-0472">Membrane</keyword>
<dbReference type="AlphaFoldDB" id="A0AAV5VTU4"/>
<dbReference type="Proteomes" id="UP001432322">
    <property type="component" value="Unassembled WGS sequence"/>
</dbReference>
<evidence type="ECO:0000313" key="2">
    <source>
        <dbReference type="EMBL" id="GMT21718.1"/>
    </source>
</evidence>
<gene>
    <name evidence="2" type="ORF">PFISCL1PPCAC_13015</name>
</gene>
<keyword evidence="1" id="KW-0812">Transmembrane</keyword>
<name>A0AAV5VTU4_9BILA</name>
<feature type="transmembrane region" description="Helical" evidence="1">
    <location>
        <begin position="67"/>
        <end position="87"/>
    </location>
</feature>